<protein>
    <submittedName>
        <fullName evidence="2">Uncharacterized protein</fullName>
    </submittedName>
</protein>
<gene>
    <name evidence="2" type="ORF">BO80DRAFT_428353</name>
</gene>
<dbReference type="Proteomes" id="UP000249402">
    <property type="component" value="Unassembled WGS sequence"/>
</dbReference>
<dbReference type="GeneID" id="37225099"/>
<proteinExistence type="predicted"/>
<dbReference type="RefSeq" id="XP_025571506.1">
    <property type="nucleotide sequence ID" value="XM_025720234.1"/>
</dbReference>
<feature type="region of interest" description="Disordered" evidence="1">
    <location>
        <begin position="1"/>
        <end position="28"/>
    </location>
</feature>
<dbReference type="EMBL" id="KZ824465">
    <property type="protein sequence ID" value="RAK97178.1"/>
    <property type="molecule type" value="Genomic_DNA"/>
</dbReference>
<accession>A0A395GQG0</accession>
<dbReference type="AlphaFoldDB" id="A0A395GQG0"/>
<keyword evidence="3" id="KW-1185">Reference proteome</keyword>
<sequence>MNDFLLPRQDDNERNVQEQARRPRKRALVLSQGRTAAEKGQVWFGYYFFAAKTPSCRALGMGNVKRLSRPTPWRARVGTVGEGNEVPLGGKGE</sequence>
<feature type="compositionally biased region" description="Basic and acidic residues" evidence="1">
    <location>
        <begin position="8"/>
        <end position="21"/>
    </location>
</feature>
<name>A0A395GQG0_9EURO</name>
<organism evidence="2 3">
    <name type="scientific">Aspergillus ibericus CBS 121593</name>
    <dbReference type="NCBI Taxonomy" id="1448316"/>
    <lineage>
        <taxon>Eukaryota</taxon>
        <taxon>Fungi</taxon>
        <taxon>Dikarya</taxon>
        <taxon>Ascomycota</taxon>
        <taxon>Pezizomycotina</taxon>
        <taxon>Eurotiomycetes</taxon>
        <taxon>Eurotiomycetidae</taxon>
        <taxon>Eurotiales</taxon>
        <taxon>Aspergillaceae</taxon>
        <taxon>Aspergillus</taxon>
        <taxon>Aspergillus subgen. Circumdati</taxon>
    </lineage>
</organism>
<evidence type="ECO:0000313" key="2">
    <source>
        <dbReference type="EMBL" id="RAK97178.1"/>
    </source>
</evidence>
<dbReference type="VEuPathDB" id="FungiDB:BO80DRAFT_428353"/>
<evidence type="ECO:0000256" key="1">
    <source>
        <dbReference type="SAM" id="MobiDB-lite"/>
    </source>
</evidence>
<reference evidence="2 3" key="1">
    <citation type="submission" date="2018-02" db="EMBL/GenBank/DDBJ databases">
        <title>The genomes of Aspergillus section Nigri reveals drivers in fungal speciation.</title>
        <authorList>
            <consortium name="DOE Joint Genome Institute"/>
            <person name="Vesth T.C."/>
            <person name="Nybo J."/>
            <person name="Theobald S."/>
            <person name="Brandl J."/>
            <person name="Frisvad J.C."/>
            <person name="Nielsen K.F."/>
            <person name="Lyhne E.K."/>
            <person name="Kogle M.E."/>
            <person name="Kuo A."/>
            <person name="Riley R."/>
            <person name="Clum A."/>
            <person name="Nolan M."/>
            <person name="Lipzen A."/>
            <person name="Salamov A."/>
            <person name="Henrissat B."/>
            <person name="Wiebenga A."/>
            <person name="De vries R.P."/>
            <person name="Grigoriev I.V."/>
            <person name="Mortensen U.H."/>
            <person name="Andersen M.R."/>
            <person name="Baker S.E."/>
        </authorList>
    </citation>
    <scope>NUCLEOTIDE SEQUENCE [LARGE SCALE GENOMIC DNA]</scope>
    <source>
        <strain evidence="2 3">CBS 121593</strain>
    </source>
</reference>
<dbReference type="OrthoDB" id="10442571at2759"/>
<evidence type="ECO:0000313" key="3">
    <source>
        <dbReference type="Proteomes" id="UP000249402"/>
    </source>
</evidence>